<dbReference type="Pfam" id="PF13468">
    <property type="entry name" value="Glyoxalase_3"/>
    <property type="match status" value="1"/>
</dbReference>
<evidence type="ECO:0000313" key="3">
    <source>
        <dbReference type="Proteomes" id="UP000006772"/>
    </source>
</evidence>
<dbReference type="InterPro" id="IPR029068">
    <property type="entry name" value="Glyas_Bleomycin-R_OHBP_Dase"/>
</dbReference>
<dbReference type="AlphaFoldDB" id="A0AAI9N4F8"/>
<name>A0AAI9N4F8_9BURK</name>
<dbReference type="EMBL" id="AEEC02000009">
    <property type="protein sequence ID" value="EOA05214.1"/>
    <property type="molecule type" value="Genomic_DNA"/>
</dbReference>
<sequence>MTQASPHTEPDHLVVTAPSLEAGMAWLQQQLGVSMAPRIGGQHERLGTHNALLSLGAGFYLEVIAIDPAGSTPARPRWFGMDELVADAPPRLAHWVARTDDIEAAVAASPIAVGEITPMSRGTLAWLITIAADGRLPCAGQMPSLIQWHSQPHPASALPDLGCRLQRLVLSHPAPTELGAALAAVGMEDARIVLQEGRQTAIEAVISTPYGERVLPG</sequence>
<dbReference type="InterPro" id="IPR025870">
    <property type="entry name" value="Glyoxalase-like_dom"/>
</dbReference>
<reference evidence="2 3" key="1">
    <citation type="journal article" date="2013" name="Front. Microbiol.">
        <title>The genome of the endophytic bacterium H. frisingense GSF30(T) identifies diverse strategies in the Herbaspirillum genus to interact with plants.</title>
        <authorList>
            <person name="Straub D."/>
            <person name="Rothballer M."/>
            <person name="Hartmann A."/>
            <person name="Ludewig U."/>
        </authorList>
    </citation>
    <scope>NUCLEOTIDE SEQUENCE [LARGE SCALE GENOMIC DNA]</scope>
    <source>
        <strain evidence="2 3">GSF30</strain>
    </source>
</reference>
<feature type="domain" description="Glyoxalase-like" evidence="1">
    <location>
        <begin position="11"/>
        <end position="185"/>
    </location>
</feature>
<protein>
    <recommendedName>
        <fullName evidence="1">Glyoxalase-like domain-containing protein</fullName>
    </recommendedName>
</protein>
<gene>
    <name evidence="2" type="ORF">HFRIS_008731</name>
</gene>
<evidence type="ECO:0000313" key="2">
    <source>
        <dbReference type="EMBL" id="EOA05214.1"/>
    </source>
</evidence>
<dbReference type="Proteomes" id="UP000006772">
    <property type="component" value="Unassembled WGS sequence"/>
</dbReference>
<comment type="caution">
    <text evidence="2">The sequence shown here is derived from an EMBL/GenBank/DDBJ whole genome shotgun (WGS) entry which is preliminary data.</text>
</comment>
<dbReference type="RefSeq" id="WP_006462928.1">
    <property type="nucleotide sequence ID" value="NZ_AEEC02000009.1"/>
</dbReference>
<proteinExistence type="predicted"/>
<dbReference type="Gene3D" id="3.10.180.10">
    <property type="entry name" value="2,3-Dihydroxybiphenyl 1,2-Dioxygenase, domain 1"/>
    <property type="match status" value="1"/>
</dbReference>
<dbReference type="SUPFAM" id="SSF54593">
    <property type="entry name" value="Glyoxalase/Bleomycin resistance protein/Dihydroxybiphenyl dioxygenase"/>
    <property type="match status" value="1"/>
</dbReference>
<accession>A0AAI9N4F8</accession>
<organism evidence="2 3">
    <name type="scientific">Herbaspirillum frisingense GSF30</name>
    <dbReference type="NCBI Taxonomy" id="864073"/>
    <lineage>
        <taxon>Bacteria</taxon>
        <taxon>Pseudomonadati</taxon>
        <taxon>Pseudomonadota</taxon>
        <taxon>Betaproteobacteria</taxon>
        <taxon>Burkholderiales</taxon>
        <taxon>Oxalobacteraceae</taxon>
        <taxon>Herbaspirillum</taxon>
    </lineage>
</organism>
<evidence type="ECO:0000259" key="1">
    <source>
        <dbReference type="Pfam" id="PF13468"/>
    </source>
</evidence>